<gene>
    <name evidence="4" type="ORF">Wenmar_00401</name>
</gene>
<evidence type="ECO:0000256" key="3">
    <source>
        <dbReference type="SAM" id="MobiDB-lite"/>
    </source>
</evidence>
<dbReference type="InterPro" id="IPR029063">
    <property type="entry name" value="SAM-dependent_MTases_sf"/>
</dbReference>
<evidence type="ECO:0000256" key="2">
    <source>
        <dbReference type="ARBA" id="ARBA00022679"/>
    </source>
</evidence>
<dbReference type="AlphaFoldDB" id="A0A0D0QIY6"/>
<dbReference type="SUPFAM" id="SSF53335">
    <property type="entry name" value="S-adenosyl-L-methionine-dependent methyltransferases"/>
    <property type="match status" value="1"/>
</dbReference>
<dbReference type="OrthoDB" id="9793723at2"/>
<proteinExistence type="predicted"/>
<dbReference type="STRING" id="1123501.Wenmar_00401"/>
<dbReference type="GO" id="GO:0032259">
    <property type="term" value="P:methylation"/>
    <property type="evidence" value="ECO:0007669"/>
    <property type="project" value="UniProtKB-KW"/>
</dbReference>
<keyword evidence="2" id="KW-0808">Transferase</keyword>
<dbReference type="EMBL" id="AONG01000003">
    <property type="protein sequence ID" value="KIQ71023.1"/>
    <property type="molecule type" value="Genomic_DNA"/>
</dbReference>
<dbReference type="PANTHER" id="PTHR13090">
    <property type="entry name" value="ARGININE-HYDROXYLASE NDUFAF5, MITOCHONDRIAL"/>
    <property type="match status" value="1"/>
</dbReference>
<organism evidence="4 5">
    <name type="scientific">Wenxinia marina DSM 24838</name>
    <dbReference type="NCBI Taxonomy" id="1123501"/>
    <lineage>
        <taxon>Bacteria</taxon>
        <taxon>Pseudomonadati</taxon>
        <taxon>Pseudomonadota</taxon>
        <taxon>Alphaproteobacteria</taxon>
        <taxon>Rhodobacterales</taxon>
        <taxon>Roseobacteraceae</taxon>
        <taxon>Wenxinia</taxon>
    </lineage>
</organism>
<dbReference type="GO" id="GO:0008168">
    <property type="term" value="F:methyltransferase activity"/>
    <property type="evidence" value="ECO:0007669"/>
    <property type="project" value="UniProtKB-KW"/>
</dbReference>
<keyword evidence="5" id="KW-1185">Reference proteome</keyword>
<dbReference type="PATRIC" id="fig|1123501.6.peg.460"/>
<evidence type="ECO:0000256" key="1">
    <source>
        <dbReference type="ARBA" id="ARBA00022603"/>
    </source>
</evidence>
<evidence type="ECO:0000313" key="4">
    <source>
        <dbReference type="EMBL" id="KIQ71023.1"/>
    </source>
</evidence>
<accession>A0A0D0QIY6</accession>
<sequence length="276" mass="29926">MTTPAPLFDRAALARHRSRAAASGPALFLHERVADEVQERLEEVNRTFTSPVVVTPWPDVWRGALPAATILPDDDVLDLAEHGHDLIVHALCLHWSNDPVGQLIQCRRALRPDGLLIATLFGGETLSGLRAALAEAEASVTGGLSPRVAPMGEIRALGALLQRAGLALPVADAQVVEVSYADPFALMRDLRAMGETNALDQRLRRPTRRTVLLDAARRYAEAFGTADGRVTARYEIVTLTGWAPAPDQPQPLRPGSARHSLADALRVPETKLPRDH</sequence>
<evidence type="ECO:0000313" key="5">
    <source>
        <dbReference type="Proteomes" id="UP000035100"/>
    </source>
</evidence>
<reference evidence="4 5" key="1">
    <citation type="submission" date="2013-01" db="EMBL/GenBank/DDBJ databases">
        <authorList>
            <person name="Fiebig A."/>
            <person name="Goeker M."/>
            <person name="Klenk H.-P.P."/>
        </authorList>
    </citation>
    <scope>NUCLEOTIDE SEQUENCE [LARGE SCALE GENOMIC DNA]</scope>
    <source>
        <strain evidence="4 5">DSM 24838</strain>
    </source>
</reference>
<comment type="caution">
    <text evidence="4">The sequence shown here is derived from an EMBL/GenBank/DDBJ whole genome shotgun (WGS) entry which is preliminary data.</text>
</comment>
<protein>
    <recommendedName>
        <fullName evidence="6">Methyltransferase domain protein</fullName>
    </recommendedName>
</protein>
<dbReference type="PANTHER" id="PTHR13090:SF1">
    <property type="entry name" value="ARGININE-HYDROXYLASE NDUFAF5, MITOCHONDRIAL"/>
    <property type="match status" value="1"/>
</dbReference>
<dbReference type="InterPro" id="IPR050602">
    <property type="entry name" value="Malonyl-ACP_OMT"/>
</dbReference>
<keyword evidence="1" id="KW-0489">Methyltransferase</keyword>
<dbReference type="Gene3D" id="3.40.50.150">
    <property type="entry name" value="Vaccinia Virus protein VP39"/>
    <property type="match status" value="1"/>
</dbReference>
<name>A0A0D0QIY6_9RHOB</name>
<dbReference type="eggNOG" id="COG2226">
    <property type="taxonomic scope" value="Bacteria"/>
</dbReference>
<dbReference type="Proteomes" id="UP000035100">
    <property type="component" value="Unassembled WGS sequence"/>
</dbReference>
<evidence type="ECO:0008006" key="6">
    <source>
        <dbReference type="Google" id="ProtNLM"/>
    </source>
</evidence>
<feature type="compositionally biased region" description="Basic and acidic residues" evidence="3">
    <location>
        <begin position="266"/>
        <end position="276"/>
    </location>
</feature>
<feature type="region of interest" description="Disordered" evidence="3">
    <location>
        <begin position="243"/>
        <end position="276"/>
    </location>
</feature>
<dbReference type="RefSeq" id="WP_018304519.1">
    <property type="nucleotide sequence ID" value="NZ_KB902314.1"/>
</dbReference>